<reference evidence="1" key="2">
    <citation type="submission" date="2020-02" db="EMBL/GenBank/DDBJ databases">
        <title>Flavobacterium profundi sp. nov., isolated from a deep-sea seamount.</title>
        <authorList>
            <person name="Zhang D.-C."/>
        </authorList>
    </citation>
    <scope>NUCLEOTIDE SEQUENCE</scope>
    <source>
        <strain evidence="1">EC11</strain>
    </source>
</reference>
<evidence type="ECO:0000313" key="2">
    <source>
        <dbReference type="Proteomes" id="UP000817854"/>
    </source>
</evidence>
<comment type="caution">
    <text evidence="1">The sequence shown here is derived from an EMBL/GenBank/DDBJ whole genome shotgun (WGS) entry which is preliminary data.</text>
</comment>
<gene>
    <name evidence="1" type="ORF">FIA58_020635</name>
</gene>
<reference evidence="1" key="1">
    <citation type="submission" date="2019-05" db="EMBL/GenBank/DDBJ databases">
        <authorList>
            <person name="Lianzixin W."/>
        </authorList>
    </citation>
    <scope>NUCLEOTIDE SEQUENCE</scope>
    <source>
        <strain evidence="1">EC11</strain>
    </source>
</reference>
<dbReference type="Proteomes" id="UP000817854">
    <property type="component" value="Unassembled WGS sequence"/>
</dbReference>
<name>A0ABX0IZH4_9FLAO</name>
<dbReference type="Gene3D" id="2.180.10.10">
    <property type="entry name" value="RHS repeat-associated core"/>
    <property type="match status" value="1"/>
</dbReference>
<feature type="non-terminal residue" evidence="1">
    <location>
        <position position="262"/>
    </location>
</feature>
<accession>A0ABX0IZH4</accession>
<keyword evidence="2" id="KW-1185">Reference proteome</keyword>
<proteinExistence type="predicted"/>
<evidence type="ECO:0000313" key="1">
    <source>
        <dbReference type="EMBL" id="NHN28092.1"/>
    </source>
</evidence>
<sequence length="262" mass="29288">MITKNTYEELGQLISKNVGGTDATGATGLQTVDYSYNIRGWLKAINDVENIGTDLFAFKINYNEFQAIGSNDIAPNPLYNGNISSTYWKSASDNLAIRKYNYSYDDLNRLTDASYLKPELTENDSNAYDENLSYDKNGNIKTLKRNGGMNNSGFPNPIDDLIYTYDTDNKNQLVKVFDDEPSPQGFKDDGDGTTDFNGNDYLYDANGNMTKDDNKGITTIQYNHLNLPTKIDFGTNGNIEYIYTATGQKVVKKVTENTTITN</sequence>
<organism evidence="1 2">
    <name type="scientific">Flavobacterium jejuense</name>
    <dbReference type="NCBI Taxonomy" id="1544455"/>
    <lineage>
        <taxon>Bacteria</taxon>
        <taxon>Pseudomonadati</taxon>
        <taxon>Bacteroidota</taxon>
        <taxon>Flavobacteriia</taxon>
        <taxon>Flavobacteriales</taxon>
        <taxon>Flavobacteriaceae</taxon>
        <taxon>Flavobacterium</taxon>
    </lineage>
</organism>
<protein>
    <submittedName>
        <fullName evidence="1">Uncharacterized protein</fullName>
    </submittedName>
</protein>
<dbReference type="EMBL" id="VEVQ02000023">
    <property type="protein sequence ID" value="NHN28092.1"/>
    <property type="molecule type" value="Genomic_DNA"/>
</dbReference>